<evidence type="ECO:0000259" key="6">
    <source>
        <dbReference type="Pfam" id="PF00082"/>
    </source>
</evidence>
<feature type="active site" description="Charge relay system" evidence="5">
    <location>
        <position position="404"/>
    </location>
</feature>
<organism evidence="7 8">
    <name type="scientific">Dyadobacter helix</name>
    <dbReference type="NCBI Taxonomy" id="2822344"/>
    <lineage>
        <taxon>Bacteria</taxon>
        <taxon>Pseudomonadati</taxon>
        <taxon>Bacteroidota</taxon>
        <taxon>Cytophagia</taxon>
        <taxon>Cytophagales</taxon>
        <taxon>Spirosomataceae</taxon>
        <taxon>Dyadobacter</taxon>
    </lineage>
</organism>
<evidence type="ECO:0000256" key="5">
    <source>
        <dbReference type="PROSITE-ProRule" id="PRU01240"/>
    </source>
</evidence>
<dbReference type="PRINTS" id="PR00723">
    <property type="entry name" value="SUBTILISIN"/>
</dbReference>
<dbReference type="PROSITE" id="PS00138">
    <property type="entry name" value="SUBTILASE_SER"/>
    <property type="match status" value="1"/>
</dbReference>
<dbReference type="InterPro" id="IPR050131">
    <property type="entry name" value="Peptidase_S8_subtilisin-like"/>
</dbReference>
<sequence>MKKYVLLFSISIFILKSPGIYAQAHPRYFVLFKDKANTPFSVSKPLEFLSERAVLRRTKQNISVTVNDLPVNPSYIAAVNQTGGKVIYSSRWFNGVVVEASDTQLESIKKLSFYKSTELNNPVSSANALGVGRIKASANKFGTTEDLDYGAMRNQLVMLGADVLHKKGFHGEGMLIGVFDAGFNRSNELGYLKHLYDEKRVIETYDFIARNNDVYDDHWHGNAVLSTMAAYQPGSLVGVSYKAAYVLYRTENNATETPYEEVTWLIAAERADSLGVDVINTSLGYFEFENEFNTPAYNHTYQDMDGKTTIISRAAKFACRAGILVVNAAGNEGNNQWRYITAPADVDSVLTVGACNYDKSYAPLSSIGPNAVGLIKPDVAAVGAGTVVGNNLGTGSASTASGTSFASPQIAGLAAILWQAHPSLNAGQIIDVLKKSGNQAPKPDFFLGYGVPGIVAAEEVIQKDYTLLGTEPDLLGSMIIAPNPVSGNIILKVPVTLTGRRATFRVRDQAGTMVSVSEGILTEETTISTPATGSGLYLLEVGIGKAIRVVRFVKK</sequence>
<dbReference type="Pfam" id="PF00082">
    <property type="entry name" value="Peptidase_S8"/>
    <property type="match status" value="1"/>
</dbReference>
<dbReference type="InterPro" id="IPR026444">
    <property type="entry name" value="Secre_tail"/>
</dbReference>
<evidence type="ECO:0000313" key="8">
    <source>
        <dbReference type="Proteomes" id="UP000680038"/>
    </source>
</evidence>
<dbReference type="InterPro" id="IPR036852">
    <property type="entry name" value="Peptidase_S8/S53_dom_sf"/>
</dbReference>
<dbReference type="InterPro" id="IPR017317">
    <property type="entry name" value="Pept_S8_subtilisin_bacteroid-2"/>
</dbReference>
<dbReference type="RefSeq" id="WP_215237547.1">
    <property type="nucleotide sequence ID" value="NZ_CAJRAF010000001.1"/>
</dbReference>
<comment type="caution">
    <text evidence="7">The sequence shown here is derived from an EMBL/GenBank/DDBJ whole genome shotgun (WGS) entry which is preliminary data.</text>
</comment>
<proteinExistence type="inferred from homology"/>
<reference evidence="7" key="1">
    <citation type="submission" date="2021-04" db="EMBL/GenBank/DDBJ databases">
        <authorList>
            <person name="Rodrigo-Torres L."/>
            <person name="Arahal R. D."/>
            <person name="Lucena T."/>
        </authorList>
    </citation>
    <scope>NUCLEOTIDE SEQUENCE</scope>
    <source>
        <strain evidence="7">CECT 9275</strain>
    </source>
</reference>
<name>A0A916J870_9BACT</name>
<dbReference type="InterPro" id="IPR023828">
    <property type="entry name" value="Peptidase_S8_Ser-AS"/>
</dbReference>
<dbReference type="Gene3D" id="3.40.50.200">
    <property type="entry name" value="Peptidase S8/S53 domain"/>
    <property type="match status" value="1"/>
</dbReference>
<evidence type="ECO:0000256" key="4">
    <source>
        <dbReference type="ARBA" id="ARBA00022825"/>
    </source>
</evidence>
<dbReference type="InterPro" id="IPR015500">
    <property type="entry name" value="Peptidase_S8_subtilisin-rel"/>
</dbReference>
<dbReference type="Proteomes" id="UP000680038">
    <property type="component" value="Unassembled WGS sequence"/>
</dbReference>
<dbReference type="PANTHER" id="PTHR43806">
    <property type="entry name" value="PEPTIDASE S8"/>
    <property type="match status" value="1"/>
</dbReference>
<protein>
    <recommendedName>
        <fullName evidence="6">Peptidase S8/S53 domain-containing protein</fullName>
    </recommendedName>
</protein>
<evidence type="ECO:0000256" key="1">
    <source>
        <dbReference type="ARBA" id="ARBA00011073"/>
    </source>
</evidence>
<evidence type="ECO:0000256" key="2">
    <source>
        <dbReference type="ARBA" id="ARBA00022670"/>
    </source>
</evidence>
<dbReference type="PROSITE" id="PS51892">
    <property type="entry name" value="SUBTILASE"/>
    <property type="match status" value="1"/>
</dbReference>
<keyword evidence="4 5" id="KW-0720">Serine protease</keyword>
<gene>
    <name evidence="7" type="ORF">DYBT9275_00829</name>
</gene>
<dbReference type="SUPFAM" id="SSF52743">
    <property type="entry name" value="Subtilisin-like"/>
    <property type="match status" value="1"/>
</dbReference>
<keyword evidence="2 5" id="KW-0645">Protease</keyword>
<dbReference type="AlphaFoldDB" id="A0A916J870"/>
<accession>A0A916J870</accession>
<comment type="similarity">
    <text evidence="1 5">Belongs to the peptidase S8 family.</text>
</comment>
<evidence type="ECO:0000313" key="7">
    <source>
        <dbReference type="EMBL" id="CAG4991778.1"/>
    </source>
</evidence>
<dbReference type="GO" id="GO:0004252">
    <property type="term" value="F:serine-type endopeptidase activity"/>
    <property type="evidence" value="ECO:0007669"/>
    <property type="project" value="UniProtKB-UniRule"/>
</dbReference>
<dbReference type="InterPro" id="IPR000209">
    <property type="entry name" value="Peptidase_S8/S53_dom"/>
</dbReference>
<dbReference type="NCBIfam" id="TIGR04183">
    <property type="entry name" value="Por_Secre_tail"/>
    <property type="match status" value="1"/>
</dbReference>
<feature type="active site" description="Charge relay system" evidence="5">
    <location>
        <position position="220"/>
    </location>
</feature>
<feature type="domain" description="Peptidase S8/S53" evidence="6">
    <location>
        <begin position="171"/>
        <end position="450"/>
    </location>
</feature>
<dbReference type="PIRSF" id="PIRSF037903">
    <property type="entry name" value="Subtilisin_rel_GFO_2223"/>
    <property type="match status" value="1"/>
</dbReference>
<dbReference type="GO" id="GO:0006508">
    <property type="term" value="P:proteolysis"/>
    <property type="evidence" value="ECO:0007669"/>
    <property type="project" value="UniProtKB-KW"/>
</dbReference>
<keyword evidence="3 5" id="KW-0378">Hydrolase</keyword>
<dbReference type="EMBL" id="CAJRAF010000001">
    <property type="protein sequence ID" value="CAG4991778.1"/>
    <property type="molecule type" value="Genomic_DNA"/>
</dbReference>
<keyword evidence="8" id="KW-1185">Reference proteome</keyword>
<feature type="active site" description="Charge relay system" evidence="5">
    <location>
        <position position="180"/>
    </location>
</feature>
<evidence type="ECO:0000256" key="3">
    <source>
        <dbReference type="ARBA" id="ARBA00022801"/>
    </source>
</evidence>
<dbReference type="PANTHER" id="PTHR43806:SF67">
    <property type="entry name" value="EGF-LIKE DOMAIN-CONTAINING PROTEIN"/>
    <property type="match status" value="1"/>
</dbReference>